<dbReference type="InterPro" id="IPR051191">
    <property type="entry name" value="DCAF12"/>
</dbReference>
<proteinExistence type="predicted"/>
<dbReference type="Pfam" id="PF13271">
    <property type="entry name" value="DUF4062"/>
    <property type="match status" value="1"/>
</dbReference>
<sequence>MKRFDVYVSSVFRGMESERNALLKFIHPVIKDECEKRGVDCTFIDLRWGIDETLAAENLTISHCLSQIERTAPIFLGIIGDRYGSILPHSQNAELSATHHEIRAGLQSERDCIFMVRNTPKAKAAQSADPDLQAMIEELPAATCAPYSDITEFINTAKMMLLKILDLHHPLDQHSDPYVGAKEMQEKRLTVLREKLAILRNGRFKEAWPLLMKEMVKRPARDRYNVEFLLYACKHPDDPELYAQNFLDHLSAELDEKQLFFFHNHHWHDDQSIEWMLKRLFYFLNQHLGKPFAPEIADSSLKLRYSLRDLFSFMEMRQQRVHIFLCHPNGKEMIEQATCLVATSAIETYIFVDEAGVDSFPTACSSITLFDILPEITDEIILESAIKTGKDRALIDEMVHALSDNPIARSLGGAISIADYIMSWGELNPYDQKIWSQDYWLAAHIRTITEVTTRQKLAMRQIKGILNNLSELHSIRPTYGLLLDVLLAAEGYLRIAEVEAAISKLAVRRGIKLKVQELQIAITMLGDAISAIEMNANGLRLTDSSIWAKPGDLNAVREILIETLLSFPRTPRRIEIAAFAAFFTNDKSIQRKLSLTPGVLADIPVHLRRNLIAEDTEFIRAQIERARAIKDPVSGLSHIRDLLAAIESLASHHPAASCCFAIGVDQHLHNSALVNSPLAAQAQLALDQRYLRLVHKVKKDADTTQEDDLIHSIHEYFTLYTPEPTVSADNFAHHFDRLRLSARKDSAKFPAFTKTAVDRLFATYPLSLHCTTALLDLAELHFQSATRDDESDKKAIALCSAALKINTAVENIEFSSRDLFLLQQGFDPNHMAWPDNHDGRMVMVLERVLDLTLSAHRSRALPMAAICADWLTLFGQAQRHREKDMLIAKFAASHETALKLNRIFQAALPTEEGWSSPHNTVIDSFSDISFALGV</sequence>
<reference evidence="4" key="1">
    <citation type="journal article" date="2019" name="Int. J. Syst. Evol. Microbiol.">
        <title>The Global Catalogue of Microorganisms (GCM) 10K type strain sequencing project: providing services to taxonomists for standard genome sequencing and annotation.</title>
        <authorList>
            <consortium name="The Broad Institute Genomics Platform"/>
            <consortium name="The Broad Institute Genome Sequencing Center for Infectious Disease"/>
            <person name="Wu L."/>
            <person name="Ma J."/>
        </authorList>
    </citation>
    <scope>NUCLEOTIDE SEQUENCE [LARGE SCALE GENOMIC DNA]</scope>
    <source>
        <strain evidence="4">CCM 8875</strain>
    </source>
</reference>
<dbReference type="PANTHER" id="PTHR19860:SF40">
    <property type="entry name" value="WD40 REPEAT-CONTAINING PROTEIN"/>
    <property type="match status" value="1"/>
</dbReference>
<accession>A0ABW4DVA2</accession>
<evidence type="ECO:0000313" key="3">
    <source>
        <dbReference type="EMBL" id="MFD1480781.1"/>
    </source>
</evidence>
<dbReference type="RefSeq" id="WP_131577257.1">
    <property type="nucleotide sequence ID" value="NZ_CBCSAJ010000041.1"/>
</dbReference>
<organism evidence="3 4">
    <name type="scientific">Paracoccus nototheniae</name>
    <dbReference type="NCBI Taxonomy" id="2489002"/>
    <lineage>
        <taxon>Bacteria</taxon>
        <taxon>Pseudomonadati</taxon>
        <taxon>Pseudomonadota</taxon>
        <taxon>Alphaproteobacteria</taxon>
        <taxon>Rhodobacterales</taxon>
        <taxon>Paracoccaceae</taxon>
        <taxon>Paracoccus</taxon>
    </lineage>
</organism>
<evidence type="ECO:0000259" key="2">
    <source>
        <dbReference type="Pfam" id="PF13271"/>
    </source>
</evidence>
<comment type="caution">
    <text evidence="3">The sequence shown here is derived from an EMBL/GenBank/DDBJ whole genome shotgun (WGS) entry which is preliminary data.</text>
</comment>
<protein>
    <submittedName>
        <fullName evidence="3">DUF4062 domain-containing protein</fullName>
    </submittedName>
</protein>
<evidence type="ECO:0000256" key="1">
    <source>
        <dbReference type="ARBA" id="ARBA00022737"/>
    </source>
</evidence>
<evidence type="ECO:0000313" key="4">
    <source>
        <dbReference type="Proteomes" id="UP001597302"/>
    </source>
</evidence>
<dbReference type="InterPro" id="IPR025139">
    <property type="entry name" value="DUF4062"/>
</dbReference>
<keyword evidence="1" id="KW-0677">Repeat</keyword>
<dbReference type="PANTHER" id="PTHR19860">
    <property type="entry name" value="DDB1- AND CUL4-ASSOCIATED FACTOR 12-RELATED"/>
    <property type="match status" value="1"/>
</dbReference>
<dbReference type="EMBL" id="JBHTOQ010000009">
    <property type="protein sequence ID" value="MFD1480781.1"/>
    <property type="molecule type" value="Genomic_DNA"/>
</dbReference>
<dbReference type="Proteomes" id="UP001597302">
    <property type="component" value="Unassembled WGS sequence"/>
</dbReference>
<gene>
    <name evidence="3" type="ORF">ACFQ5P_05700</name>
</gene>
<feature type="domain" description="DUF4062" evidence="2">
    <location>
        <begin position="6"/>
        <end position="103"/>
    </location>
</feature>
<name>A0ABW4DVA2_9RHOB</name>
<keyword evidence="4" id="KW-1185">Reference proteome</keyword>